<name>A0A289YVJ0_9CAUD</name>
<dbReference type="EMBL" id="MF285618">
    <property type="protein sequence ID" value="ATA65517.1"/>
    <property type="molecule type" value="Genomic_DNA"/>
</dbReference>
<gene>
    <name evidence="1" type="ORF">2050HW_00182</name>
</gene>
<dbReference type="Proteomes" id="UP000223363">
    <property type="component" value="Segment"/>
</dbReference>
<organism evidence="1 2">
    <name type="scientific">Serratia phage vB_SmaM_ 2050HW</name>
    <dbReference type="NCBI Taxonomy" id="2024252"/>
    <lineage>
        <taxon>Viruses</taxon>
        <taxon>Duplodnaviria</taxon>
        <taxon>Heunggongvirae</taxon>
        <taxon>Uroviricota</taxon>
        <taxon>Caudoviricetes</taxon>
        <taxon>Chimalliviridae</taxon>
        <taxon>Moabitevirus</taxon>
        <taxon>Moabitevirus mv2050HW</taxon>
    </lineage>
</organism>
<evidence type="ECO:0000313" key="1">
    <source>
        <dbReference type="EMBL" id="ATA65517.1"/>
    </source>
</evidence>
<proteinExistence type="predicted"/>
<keyword evidence="2" id="KW-1185">Reference proteome</keyword>
<reference evidence="2" key="1">
    <citation type="submission" date="2017-06" db="EMBL/GenBank/DDBJ databases">
        <authorList>
            <person name="Zhao X."/>
        </authorList>
    </citation>
    <scope>NUCLEOTIDE SEQUENCE [LARGE SCALE GENOMIC DNA]</scope>
</reference>
<accession>A0A289YVJ0</accession>
<evidence type="ECO:0000313" key="2">
    <source>
        <dbReference type="Proteomes" id="UP000223363"/>
    </source>
</evidence>
<sequence length="552" mass="61884">MEQIQNAGTEHEAGKSQFDFDLLVEVVKENIKLNSSAPNLRFGESSFFPLFRVNVAHANSSKSLYDIYLDSFGEQDRKELTCRTCKRWLEANGNLVTIGAGGEVSSVAFNTETGKLAELPVEVSNLLLKLQSAVERSPVNGYRTLSRGSDTAVPNDGRWLHFHGTLGSIPLNPVKVNYAGEENAAAEKVLVMRNALNRWSLDILSHAKALATYGALRNHRHRNRIKQYVDNAKLYHAIKDNRKRDALVWLWANTLTPDQTNVVGTSLGMLFDALVEGGEDLALTRYIRETDGVNYQRPTEEPTVRELDEAQELVSKNGWDRSFHRTAAKLEDIQYLFWVPGETKQEEGRQGVFSQVKTKDAQPEKAAVEGGRISILDFMSKVVPNATSIQFKFNPRGVFNFLFYTKAEFADAPPILKWDREDRRNTVSGYQYSQSIYPEYAGIDSPRVDVIGITVPPETWANPEMEYGTLKDPVFLLKGAYDIRNSQSALFPENMRHELHGSRRVIEAFSSSTPLADKVGVTGITPINFPQLTAEVVTKDGEKVSYSFIGNH</sequence>
<protein>
    <submittedName>
        <fullName evidence="1">Uncharacterized protein</fullName>
    </submittedName>
</protein>